<dbReference type="PANTHER" id="PTHR32116">
    <property type="entry name" value="GALACTURONOSYLTRANSFERASE 4-RELATED"/>
    <property type="match status" value="1"/>
</dbReference>
<evidence type="ECO:0000313" key="2">
    <source>
        <dbReference type="EMBL" id="KAF6135695.1"/>
    </source>
</evidence>
<keyword evidence="3" id="KW-1185">Reference proteome</keyword>
<accession>A0A7J7KZ95</accession>
<dbReference type="OrthoDB" id="1709738at2759"/>
<dbReference type="Proteomes" id="UP000541444">
    <property type="component" value="Unassembled WGS sequence"/>
</dbReference>
<feature type="region of interest" description="Disordered" evidence="1">
    <location>
        <begin position="1"/>
        <end position="35"/>
    </location>
</feature>
<dbReference type="InterPro" id="IPR029993">
    <property type="entry name" value="GAUT"/>
</dbReference>
<name>A0A7J7KZ95_9MAGN</name>
<gene>
    <name evidence="2" type="ORF">GIB67_028266</name>
</gene>
<evidence type="ECO:0000313" key="3">
    <source>
        <dbReference type="Proteomes" id="UP000541444"/>
    </source>
</evidence>
<reference evidence="2 3" key="1">
    <citation type="journal article" date="2020" name="IScience">
        <title>Genome Sequencing of the Endangered Kingdonia uniflora (Circaeasteraceae, Ranunculales) Reveals Potential Mechanisms of Evolutionary Specialization.</title>
        <authorList>
            <person name="Sun Y."/>
            <person name="Deng T."/>
            <person name="Zhang A."/>
            <person name="Moore M.J."/>
            <person name="Landis J.B."/>
            <person name="Lin N."/>
            <person name="Zhang H."/>
            <person name="Zhang X."/>
            <person name="Huang J."/>
            <person name="Zhang X."/>
            <person name="Sun H."/>
            <person name="Wang H."/>
        </authorList>
    </citation>
    <scope>NUCLEOTIDE SEQUENCE [LARGE SCALE GENOMIC DNA]</scope>
    <source>
        <strain evidence="2">TB1705</strain>
        <tissue evidence="2">Leaf</tissue>
    </source>
</reference>
<comment type="caution">
    <text evidence="2">The sequence shown here is derived from an EMBL/GenBank/DDBJ whole genome shotgun (WGS) entry which is preliminary data.</text>
</comment>
<sequence>MIMEFPKQGQANKNAVRKDTNRNSQTKSVSDEKVREMKDQLIRAKAYLNFAAPNNNSYMVKESKLRIKWIEQTLREATKDSELSRSTNYLPLAGSLKHYLKLEECSSVMQRMKSKEGTLYKASQIYANCSAMATKLCAMTKNAEGQFRAHKNQVTYLVQLASRTTPKGLHCLSMRLTIDYFARSPEEQELPNKRKLYDPDIYHFTVFFDNILACAVVVNSTISSSVVGNLS</sequence>
<dbReference type="Pfam" id="PF25557">
    <property type="entry name" value="GAUT_1"/>
    <property type="match status" value="1"/>
</dbReference>
<proteinExistence type="predicted"/>
<organism evidence="2 3">
    <name type="scientific">Kingdonia uniflora</name>
    <dbReference type="NCBI Taxonomy" id="39325"/>
    <lineage>
        <taxon>Eukaryota</taxon>
        <taxon>Viridiplantae</taxon>
        <taxon>Streptophyta</taxon>
        <taxon>Embryophyta</taxon>
        <taxon>Tracheophyta</taxon>
        <taxon>Spermatophyta</taxon>
        <taxon>Magnoliopsida</taxon>
        <taxon>Ranunculales</taxon>
        <taxon>Circaeasteraceae</taxon>
        <taxon>Kingdonia</taxon>
    </lineage>
</organism>
<protein>
    <submittedName>
        <fullName evidence="2">Uncharacterized protein</fullName>
    </submittedName>
</protein>
<dbReference type="PANTHER" id="PTHR32116:SF0">
    <property type="entry name" value="GALACTURONOSYLTRANSFERASE 6-RELATED"/>
    <property type="match status" value="1"/>
</dbReference>
<evidence type="ECO:0000256" key="1">
    <source>
        <dbReference type="SAM" id="MobiDB-lite"/>
    </source>
</evidence>
<dbReference type="GO" id="GO:0047262">
    <property type="term" value="F:polygalacturonate 4-alpha-galacturonosyltransferase activity"/>
    <property type="evidence" value="ECO:0007669"/>
    <property type="project" value="InterPro"/>
</dbReference>
<dbReference type="EMBL" id="JACGCM010002781">
    <property type="protein sequence ID" value="KAF6135695.1"/>
    <property type="molecule type" value="Genomic_DNA"/>
</dbReference>
<dbReference type="AlphaFoldDB" id="A0A7J7KZ95"/>